<proteinExistence type="predicted"/>
<dbReference type="AlphaFoldDB" id="A0A3P6SPP7"/>
<gene>
    <name evidence="1" type="ORF">NLS_LOCUS3819</name>
</gene>
<organism evidence="1 2">
    <name type="scientific">Litomosoides sigmodontis</name>
    <name type="common">Filarial nematode worm</name>
    <dbReference type="NCBI Taxonomy" id="42156"/>
    <lineage>
        <taxon>Eukaryota</taxon>
        <taxon>Metazoa</taxon>
        <taxon>Ecdysozoa</taxon>
        <taxon>Nematoda</taxon>
        <taxon>Chromadorea</taxon>
        <taxon>Rhabditida</taxon>
        <taxon>Spirurina</taxon>
        <taxon>Spiruromorpha</taxon>
        <taxon>Filarioidea</taxon>
        <taxon>Onchocercidae</taxon>
        <taxon>Litomosoides</taxon>
    </lineage>
</organism>
<evidence type="ECO:0000313" key="2">
    <source>
        <dbReference type="Proteomes" id="UP000277928"/>
    </source>
</evidence>
<name>A0A3P6SPP7_LITSI</name>
<dbReference type="EMBL" id="UYRX01000221">
    <property type="protein sequence ID" value="VDK77832.1"/>
    <property type="molecule type" value="Genomic_DNA"/>
</dbReference>
<accession>A0A3P6SPP7</accession>
<evidence type="ECO:0000313" key="1">
    <source>
        <dbReference type="EMBL" id="VDK77832.1"/>
    </source>
</evidence>
<dbReference type="Proteomes" id="UP000277928">
    <property type="component" value="Unassembled WGS sequence"/>
</dbReference>
<sequence length="70" mass="7939">MRCSRGQLTGRGYSSVDHYSISLLQIIVSLVSSIGHHDINCDLNLEIFGHYKRNCFIEHVYVHTSCIVSD</sequence>
<reference evidence="1 2" key="1">
    <citation type="submission" date="2018-08" db="EMBL/GenBank/DDBJ databases">
        <authorList>
            <person name="Laetsch R D."/>
            <person name="Stevens L."/>
            <person name="Kumar S."/>
            <person name="Blaxter L. M."/>
        </authorList>
    </citation>
    <scope>NUCLEOTIDE SEQUENCE [LARGE SCALE GENOMIC DNA]</scope>
</reference>
<keyword evidence="2" id="KW-1185">Reference proteome</keyword>
<protein>
    <submittedName>
        <fullName evidence="1">Uncharacterized protein</fullName>
    </submittedName>
</protein>